<dbReference type="InterPro" id="IPR036105">
    <property type="entry name" value="DiNase_FeMo-co_biosyn_sf"/>
</dbReference>
<dbReference type="InterPro" id="IPR003731">
    <property type="entry name" value="Di-Nase_FeMo-co_biosynth"/>
</dbReference>
<feature type="region of interest" description="Disordered" evidence="1">
    <location>
        <begin position="106"/>
        <end position="140"/>
    </location>
</feature>
<dbReference type="Pfam" id="PF02579">
    <property type="entry name" value="Nitro_FeMo-Co"/>
    <property type="match status" value="1"/>
</dbReference>
<dbReference type="Gene3D" id="3.30.420.130">
    <property type="entry name" value="Dinitrogenase iron-molybdenum cofactor biosynthesis domain"/>
    <property type="match status" value="1"/>
</dbReference>
<organism evidence="3 4">
    <name type="scientific">Syntrophotalea acetylenica</name>
    <name type="common">Pelobacter acetylenicus</name>
    <dbReference type="NCBI Taxonomy" id="29542"/>
    <lineage>
        <taxon>Bacteria</taxon>
        <taxon>Pseudomonadati</taxon>
        <taxon>Thermodesulfobacteriota</taxon>
        <taxon>Desulfuromonadia</taxon>
        <taxon>Desulfuromonadales</taxon>
        <taxon>Syntrophotaleaceae</taxon>
        <taxon>Syntrophotalea</taxon>
    </lineage>
</organism>
<dbReference type="AlphaFoldDB" id="A0A1L3GF48"/>
<dbReference type="EMBL" id="CP015518">
    <property type="protein sequence ID" value="APG24591.1"/>
    <property type="molecule type" value="Genomic_DNA"/>
</dbReference>
<evidence type="ECO:0000313" key="4">
    <source>
        <dbReference type="Proteomes" id="UP000182264"/>
    </source>
</evidence>
<dbReference type="OrthoDB" id="9807451at2"/>
<evidence type="ECO:0000313" key="3">
    <source>
        <dbReference type="EMBL" id="APG24591.1"/>
    </source>
</evidence>
<dbReference type="RefSeq" id="WP_072286433.1">
    <property type="nucleotide sequence ID" value="NZ_CP015455.1"/>
</dbReference>
<feature type="domain" description="Dinitrogenase iron-molybdenum cofactor biosynthesis" evidence="2">
    <location>
        <begin position="14"/>
        <end position="102"/>
    </location>
</feature>
<dbReference type="SUPFAM" id="SSF53146">
    <property type="entry name" value="Nitrogenase accessory factor-like"/>
    <property type="match status" value="1"/>
</dbReference>
<protein>
    <submittedName>
        <fullName evidence="3">Nitrogenase molybdenum-iron cofactor biosynthesis protein</fullName>
    </submittedName>
</protein>
<keyword evidence="4" id="KW-1185">Reference proteome</keyword>
<dbReference type="Proteomes" id="UP000182264">
    <property type="component" value="Chromosome"/>
</dbReference>
<sequence length="140" mass="15000">MKLCFPVAEDRGINSKIYGHFNSAPFFLIVDADSLETETVANIDPDNPATSCNPFAALKGHQIDGLITAGMGDSALQAMHLCGFRAYEAQSENLLENMEMFKRKELPESLVQDSAAQGRCSDGDDTADSGSGSCGDAHEH</sequence>
<proteinExistence type="predicted"/>
<evidence type="ECO:0000256" key="1">
    <source>
        <dbReference type="SAM" id="MobiDB-lite"/>
    </source>
</evidence>
<evidence type="ECO:0000259" key="2">
    <source>
        <dbReference type="Pfam" id="PF02579"/>
    </source>
</evidence>
<accession>A0A1L3GF48</accession>
<reference evidence="3 4" key="1">
    <citation type="journal article" date="2017" name="Genome Announc.">
        <title>Complete Genome Sequences of Two Acetylene-Fermenting Pelobacter acetylenicus Strains.</title>
        <authorList>
            <person name="Sutton J.M."/>
            <person name="Baesman S.M."/>
            <person name="Fierst J.L."/>
            <person name="Poret-Peterson A.T."/>
            <person name="Oremland R.S."/>
            <person name="Dunlap D.S."/>
            <person name="Akob D.M."/>
        </authorList>
    </citation>
    <scope>NUCLEOTIDE SEQUENCE [LARGE SCALE GENOMIC DNA]</scope>
    <source>
        <strain evidence="3 4">DSM 3247</strain>
    </source>
</reference>
<gene>
    <name evidence="3" type="ORF">A7E75_05775</name>
</gene>
<dbReference type="STRING" id="29542.A6070_14410"/>
<dbReference type="KEGG" id="pace:A6070_14410"/>
<name>A0A1L3GF48_SYNAC</name>
<feature type="compositionally biased region" description="Low complexity" evidence="1">
    <location>
        <begin position="128"/>
        <end position="140"/>
    </location>
</feature>